<dbReference type="OrthoDB" id="307864at2"/>
<dbReference type="RefSeq" id="WP_069977810.1">
    <property type="nucleotide sequence ID" value="NZ_CP017269.1"/>
</dbReference>
<dbReference type="STRING" id="1424294.Gferi_14775"/>
<evidence type="ECO:0000313" key="3">
    <source>
        <dbReference type="Proteomes" id="UP000095743"/>
    </source>
</evidence>
<name>A0A1D8GIK1_9FIRM</name>
<organism evidence="2 3">
    <name type="scientific">Geosporobacter ferrireducens</name>
    <dbReference type="NCBI Taxonomy" id="1424294"/>
    <lineage>
        <taxon>Bacteria</taxon>
        <taxon>Bacillati</taxon>
        <taxon>Bacillota</taxon>
        <taxon>Clostridia</taxon>
        <taxon>Peptostreptococcales</taxon>
        <taxon>Thermotaleaceae</taxon>
        <taxon>Geosporobacter</taxon>
    </lineage>
</organism>
<evidence type="ECO:0000313" key="2">
    <source>
        <dbReference type="EMBL" id="AOT70729.1"/>
    </source>
</evidence>
<dbReference type="InterPro" id="IPR007329">
    <property type="entry name" value="FMN-bd"/>
</dbReference>
<proteinExistence type="predicted"/>
<accession>A0A1D8GIK1</accession>
<feature type="domain" description="FMN-binding" evidence="1">
    <location>
        <begin position="64"/>
        <end position="134"/>
    </location>
</feature>
<dbReference type="Pfam" id="PF04205">
    <property type="entry name" value="FMN_bind"/>
    <property type="match status" value="1"/>
</dbReference>
<dbReference type="AlphaFoldDB" id="A0A1D8GIK1"/>
<dbReference type="Gene3D" id="3.90.1010.20">
    <property type="match status" value="1"/>
</dbReference>
<dbReference type="GO" id="GO:0010181">
    <property type="term" value="F:FMN binding"/>
    <property type="evidence" value="ECO:0007669"/>
    <property type="project" value="InterPro"/>
</dbReference>
<dbReference type="EMBL" id="CP017269">
    <property type="protein sequence ID" value="AOT70729.1"/>
    <property type="molecule type" value="Genomic_DNA"/>
</dbReference>
<dbReference type="SMART" id="SM00900">
    <property type="entry name" value="FMN_bind"/>
    <property type="match status" value="1"/>
</dbReference>
<dbReference type="KEGG" id="gfe:Gferi_14775"/>
<keyword evidence="3" id="KW-1185">Reference proteome</keyword>
<dbReference type="Proteomes" id="UP000095743">
    <property type="component" value="Chromosome"/>
</dbReference>
<evidence type="ECO:0000259" key="1">
    <source>
        <dbReference type="SMART" id="SM00900"/>
    </source>
</evidence>
<gene>
    <name evidence="2" type="ORF">Gferi_14775</name>
</gene>
<reference evidence="2 3" key="1">
    <citation type="submission" date="2016-09" db="EMBL/GenBank/DDBJ databases">
        <title>Genomic analysis reveals versatility of anaerobic energy metabolism of Geosporobacter ferrireducens IRF9 of phylum Firmicutes.</title>
        <authorList>
            <person name="Kim S.-J."/>
        </authorList>
    </citation>
    <scope>NUCLEOTIDE SEQUENCE [LARGE SCALE GENOMIC DNA]</scope>
    <source>
        <strain evidence="2 3">IRF9</strain>
    </source>
</reference>
<sequence>MGRRSKKVLTIVLILTLGLSAAFYVGLQTKLKEFREEISKIEIQEIDLSKIADGIYQGEYYVNDLVGAVVNVTVKNNKIAAINFVEHKNGKGKKAERITDSVINGQSLQVDVISGATGSSTIILKAIENALEKGL</sequence>
<dbReference type="GO" id="GO:0016020">
    <property type="term" value="C:membrane"/>
    <property type="evidence" value="ECO:0007669"/>
    <property type="project" value="InterPro"/>
</dbReference>
<protein>
    <recommendedName>
        <fullName evidence="1">FMN-binding domain-containing protein</fullName>
    </recommendedName>
</protein>